<keyword evidence="2" id="KW-1133">Transmembrane helix</keyword>
<name>A0A8H3UN20_VENIN</name>
<feature type="chain" id="PRO_5044690622" description="Mid2 domain-containing protein" evidence="3">
    <location>
        <begin position="18"/>
        <end position="262"/>
    </location>
</feature>
<feature type="compositionally biased region" description="Basic and acidic residues" evidence="1">
    <location>
        <begin position="246"/>
        <end position="262"/>
    </location>
</feature>
<evidence type="ECO:0000313" key="4">
    <source>
        <dbReference type="EMBL" id="KAE9972675.1"/>
    </source>
</evidence>
<feature type="region of interest" description="Disordered" evidence="1">
    <location>
        <begin position="227"/>
        <end position="262"/>
    </location>
</feature>
<feature type="compositionally biased region" description="Low complexity" evidence="1">
    <location>
        <begin position="143"/>
        <end position="157"/>
    </location>
</feature>
<evidence type="ECO:0000256" key="1">
    <source>
        <dbReference type="SAM" id="MobiDB-lite"/>
    </source>
</evidence>
<gene>
    <name evidence="5" type="ORF">BLS_001213</name>
    <name evidence="4" type="ORF">EG328_004875</name>
</gene>
<accession>A0A8H3UN20</accession>
<dbReference type="PROSITE" id="PS51257">
    <property type="entry name" value="PROKAR_LIPOPROTEIN"/>
    <property type="match status" value="1"/>
</dbReference>
<dbReference type="AlphaFoldDB" id="A0A8H3UN20"/>
<dbReference type="Proteomes" id="UP000433883">
    <property type="component" value="Unassembled WGS sequence"/>
</dbReference>
<comment type="caution">
    <text evidence="4">The sequence shown here is derived from an EMBL/GenBank/DDBJ whole genome shotgun (WGS) entry which is preliminary data.</text>
</comment>
<dbReference type="EMBL" id="WNWQ01000126">
    <property type="protein sequence ID" value="KAE9977689.1"/>
    <property type="molecule type" value="Genomic_DNA"/>
</dbReference>
<keyword evidence="2" id="KW-0812">Transmembrane</keyword>
<dbReference type="EMBL" id="WNWS01000263">
    <property type="protein sequence ID" value="KAE9972675.1"/>
    <property type="molecule type" value="Genomic_DNA"/>
</dbReference>
<protein>
    <recommendedName>
        <fullName evidence="7">Mid2 domain-containing protein</fullName>
    </recommendedName>
</protein>
<organism evidence="4 6">
    <name type="scientific">Venturia inaequalis</name>
    <name type="common">Apple scab fungus</name>
    <dbReference type="NCBI Taxonomy" id="5025"/>
    <lineage>
        <taxon>Eukaryota</taxon>
        <taxon>Fungi</taxon>
        <taxon>Dikarya</taxon>
        <taxon>Ascomycota</taxon>
        <taxon>Pezizomycotina</taxon>
        <taxon>Dothideomycetes</taxon>
        <taxon>Pleosporomycetidae</taxon>
        <taxon>Venturiales</taxon>
        <taxon>Venturiaceae</taxon>
        <taxon>Venturia</taxon>
    </lineage>
</organism>
<keyword evidence="2" id="KW-0472">Membrane</keyword>
<feature type="region of interest" description="Disordered" evidence="1">
    <location>
        <begin position="143"/>
        <end position="177"/>
    </location>
</feature>
<feature type="compositionally biased region" description="Polar residues" evidence="1">
    <location>
        <begin position="236"/>
        <end position="245"/>
    </location>
</feature>
<proteinExistence type="predicted"/>
<feature type="signal peptide" evidence="3">
    <location>
        <begin position="1"/>
        <end position="17"/>
    </location>
</feature>
<keyword evidence="3" id="KW-0732">Signal</keyword>
<evidence type="ECO:0008006" key="7">
    <source>
        <dbReference type="Google" id="ProtNLM"/>
    </source>
</evidence>
<evidence type="ECO:0000313" key="5">
    <source>
        <dbReference type="EMBL" id="KAE9977689.1"/>
    </source>
</evidence>
<feature type="transmembrane region" description="Helical" evidence="2">
    <location>
        <begin position="185"/>
        <end position="210"/>
    </location>
</feature>
<evidence type="ECO:0000256" key="2">
    <source>
        <dbReference type="SAM" id="Phobius"/>
    </source>
</evidence>
<reference evidence="4 6" key="1">
    <citation type="submission" date="2018-12" db="EMBL/GenBank/DDBJ databases">
        <title>Venturia inaequalis Genome Resource.</title>
        <authorList>
            <person name="Lichtner F.J."/>
        </authorList>
    </citation>
    <scope>NUCLEOTIDE SEQUENCE [LARGE SCALE GENOMIC DNA]</scope>
    <source>
        <strain evidence="4 6">120213</strain>
        <strain evidence="5">Bline_iso_100314</strain>
    </source>
</reference>
<dbReference type="Proteomes" id="UP000447873">
    <property type="component" value="Unassembled WGS sequence"/>
</dbReference>
<sequence length="262" mass="27878">MKPFILSAFSFIAGCYCNANDQGMFLNPADGVRNAAWSTNPIWAVGEKHTLKWNTTQTTYNISLWQQNTGTNIAGQGVSPVFSWSGGNGIGPGTYDWIVQPGAYGFDIHFSPVFFLYVGPGFSVTDAGVTSRYFNISASSTATTPSASVKSTPASPTISTSGAGNATTPFPNQSTASGMSTATKLGLGVGLGIGIPLILILGVVAGMSLVQRRRNETQELDMAPSYYDPHYRDVKPSQQIGQQELPTERSPTHHRAELYGGP</sequence>
<evidence type="ECO:0000313" key="6">
    <source>
        <dbReference type="Proteomes" id="UP000447873"/>
    </source>
</evidence>
<feature type="compositionally biased region" description="Polar residues" evidence="1">
    <location>
        <begin position="158"/>
        <end position="177"/>
    </location>
</feature>
<evidence type="ECO:0000256" key="3">
    <source>
        <dbReference type="SAM" id="SignalP"/>
    </source>
</evidence>